<feature type="transmembrane region" description="Helical" evidence="2">
    <location>
        <begin position="98"/>
        <end position="118"/>
    </location>
</feature>
<organism evidence="3 4">
    <name type="scientific">Eubacterium ramulus</name>
    <dbReference type="NCBI Taxonomy" id="39490"/>
    <lineage>
        <taxon>Bacteria</taxon>
        <taxon>Bacillati</taxon>
        <taxon>Bacillota</taxon>
        <taxon>Clostridia</taxon>
        <taxon>Eubacteriales</taxon>
        <taxon>Eubacteriaceae</taxon>
        <taxon>Eubacterium</taxon>
    </lineage>
</organism>
<accession>A0A844E0R6</accession>
<comment type="caution">
    <text evidence="3">The sequence shown here is derived from an EMBL/GenBank/DDBJ whole genome shotgun (WGS) entry which is preliminary data.</text>
</comment>
<proteinExistence type="predicted"/>
<reference evidence="3 4" key="1">
    <citation type="journal article" date="2019" name="Nat. Med.">
        <title>A library of human gut bacterial isolates paired with longitudinal multiomics data enables mechanistic microbiome research.</title>
        <authorList>
            <person name="Poyet M."/>
            <person name="Groussin M."/>
            <person name="Gibbons S.M."/>
            <person name="Avila-Pacheco J."/>
            <person name="Jiang X."/>
            <person name="Kearney S.M."/>
            <person name="Perrotta A.R."/>
            <person name="Berdy B."/>
            <person name="Zhao S."/>
            <person name="Lieberman T.D."/>
            <person name="Swanson P.K."/>
            <person name="Smith M."/>
            <person name="Roesemann S."/>
            <person name="Alexander J.E."/>
            <person name="Rich S.A."/>
            <person name="Livny J."/>
            <person name="Vlamakis H."/>
            <person name="Clish C."/>
            <person name="Bullock K."/>
            <person name="Deik A."/>
            <person name="Scott J."/>
            <person name="Pierce K.A."/>
            <person name="Xavier R.J."/>
            <person name="Alm E.J."/>
        </authorList>
    </citation>
    <scope>NUCLEOTIDE SEQUENCE [LARGE SCALE GENOMIC DNA]</scope>
    <source>
        <strain evidence="3 4">BIOML-A3</strain>
    </source>
</reference>
<sequence>MHGRFFGRRNSMAWLVNALLEVIKDLVYGAFVLITKWFTGTLTLSTGEFHDIFNKGEMNLLDLLVDDVIGPLAVAGVIGIMAYQLYRSMFAKKVQGAVDEPLPLILWSVVAFFLVFNVKPVLNLFSDLIAKAWGWMDGVTHEFSTNFSLDALLSDQKFGDDGVTSSLNFSSGIGLSGLQMLIGIVLAAVLGWRYLKLMVQYVKRYVRYQLLRVLAPVGICTIGSNSTRQMAQNYLKLYISSTLSMLFSGMMTYIYCWSMMQTLLWESDLIADNILLFCITLGIYDFFQYLDQLLEKIGLLSTGMQPIRLPIGIGGISAGLSSKGQQMVVNSAKTAFQTLKMAKGTPIGGETKGTSAPGGETLAEGKTAAPAAELLNESEISNDVKANTQAFSESLGGKQYQTQQGEVPTKENSSMAVMRTAPDGSISARNITKEANGDGWRELSTGNRLSGADAVHGLTGVQGINPYDLQQTGDALEQHAAGKPGKERAYGAFQREDTQFAAKFQKNDAGGWNTLVGGTSYETPQQAAAALGADSMAVYDGRSDMKGFDMAKIAASDVNLADQAAFEAGLSEHAVSGPAGENAKAYGALHGADGAIHPAEFSKTESGWEATVGGQAYASIQDAATAVGADRADIYAGAPKPLPAAQLKGGGANQALADEAGLRSFGVAAMPKNQGFQVHTVGNGEMHGIYADQKGAVHSFSGTRVTQTYAQQNPESCVRLDDTTYLKIHEGSSNRAVNAYANATTFKNGTFQNKYDTKTHLNNDGSVGDGT</sequence>
<keyword evidence="2" id="KW-0812">Transmembrane</keyword>
<dbReference type="EMBL" id="WKRA01000022">
    <property type="protein sequence ID" value="MSD16812.1"/>
    <property type="molecule type" value="Genomic_DNA"/>
</dbReference>
<keyword evidence="2" id="KW-0472">Membrane</keyword>
<name>A0A844E0R6_EUBRA</name>
<feature type="transmembrane region" description="Helical" evidence="2">
    <location>
        <begin position="68"/>
        <end position="86"/>
    </location>
</feature>
<evidence type="ECO:0000256" key="1">
    <source>
        <dbReference type="SAM" id="MobiDB-lite"/>
    </source>
</evidence>
<dbReference type="OrthoDB" id="9874699at2"/>
<feature type="compositionally biased region" description="Polar residues" evidence="1">
    <location>
        <begin position="399"/>
        <end position="415"/>
    </location>
</feature>
<protein>
    <submittedName>
        <fullName evidence="3">Uncharacterized protein</fullName>
    </submittedName>
</protein>
<dbReference type="Proteomes" id="UP000431304">
    <property type="component" value="Unassembled WGS sequence"/>
</dbReference>
<dbReference type="AlphaFoldDB" id="A0A844E0R6"/>
<feature type="transmembrane region" description="Helical" evidence="2">
    <location>
        <begin position="12"/>
        <end position="34"/>
    </location>
</feature>
<evidence type="ECO:0000313" key="4">
    <source>
        <dbReference type="Proteomes" id="UP000431304"/>
    </source>
</evidence>
<feature type="transmembrane region" description="Helical" evidence="2">
    <location>
        <begin position="237"/>
        <end position="257"/>
    </location>
</feature>
<gene>
    <name evidence="3" type="ORF">GKE72_12240</name>
</gene>
<evidence type="ECO:0000313" key="3">
    <source>
        <dbReference type="EMBL" id="MSD16812.1"/>
    </source>
</evidence>
<feature type="region of interest" description="Disordered" evidence="1">
    <location>
        <begin position="396"/>
        <end position="415"/>
    </location>
</feature>
<evidence type="ECO:0000256" key="2">
    <source>
        <dbReference type="SAM" id="Phobius"/>
    </source>
</evidence>
<feature type="transmembrane region" description="Helical" evidence="2">
    <location>
        <begin position="173"/>
        <end position="195"/>
    </location>
</feature>
<keyword evidence="2" id="KW-1133">Transmembrane helix</keyword>